<dbReference type="InterPro" id="IPR051495">
    <property type="entry name" value="Epithelial_Barrier/Signaling"/>
</dbReference>
<dbReference type="PANTHER" id="PTHR13802:SF52">
    <property type="entry name" value="MUCIN-4"/>
    <property type="match status" value="1"/>
</dbReference>
<sequence length="352" mass="39196">PINGKVPAGVGYVNEDGFKDVIEGISNKVSDLYRRAWIPGSTDKGVILFTLGSFGGPEKSCQKYLCKQSPLLLHPMYQNEIDELYKCPCTLDRLGLQWQIYETRGDIKCYAISAMVKRRLLPHNIRNKLCCYKVPKDSTDNWVSQLQATSYLQNSPEGGHILISDPWPGDTSDNSQKAKEQLHAHKSCCSHSNPEMCNRFYKIFPDKQCSNQVRFVPAFAIGDPHITTCDGITYAMNGLGEFIMLSVPSVNFTLQSRTGRAETSKGAPTNATVFTAFAARESSTTSFQVELALNNKTMVLILNGIDQTNYFYNDREFMVLTDSVIVTRENRKNITAVKAIFACGVAIEVQVG</sequence>
<gene>
    <name evidence="1" type="ORF">GSLYS_00003320001</name>
</gene>
<dbReference type="EMBL" id="CAXITT010000043">
    <property type="protein sequence ID" value="CAL1529165.1"/>
    <property type="molecule type" value="Genomic_DNA"/>
</dbReference>
<reference evidence="1 2" key="1">
    <citation type="submission" date="2024-04" db="EMBL/GenBank/DDBJ databases">
        <authorList>
            <consortium name="Genoscope - CEA"/>
            <person name="William W."/>
        </authorList>
    </citation>
    <scope>NUCLEOTIDE SEQUENCE [LARGE SCALE GENOMIC DNA]</scope>
</reference>
<dbReference type="PANTHER" id="PTHR13802">
    <property type="entry name" value="MUCIN 4-RELATED"/>
    <property type="match status" value="1"/>
</dbReference>
<name>A0AAV2H7I6_LYMST</name>
<comment type="caution">
    <text evidence="1">The sequence shown here is derived from an EMBL/GenBank/DDBJ whole genome shotgun (WGS) entry which is preliminary data.</text>
</comment>
<feature type="non-terminal residue" evidence="1">
    <location>
        <position position="352"/>
    </location>
</feature>
<evidence type="ECO:0000313" key="2">
    <source>
        <dbReference type="Proteomes" id="UP001497497"/>
    </source>
</evidence>
<evidence type="ECO:0000313" key="1">
    <source>
        <dbReference type="EMBL" id="CAL1529165.1"/>
    </source>
</evidence>
<dbReference type="AlphaFoldDB" id="A0AAV2H7I6"/>
<proteinExistence type="predicted"/>
<dbReference type="Proteomes" id="UP001497497">
    <property type="component" value="Unassembled WGS sequence"/>
</dbReference>
<feature type="non-terminal residue" evidence="1">
    <location>
        <position position="1"/>
    </location>
</feature>
<protein>
    <submittedName>
        <fullName evidence="1">Uncharacterized protein</fullName>
    </submittedName>
</protein>
<accession>A0AAV2H7I6</accession>
<organism evidence="1 2">
    <name type="scientific">Lymnaea stagnalis</name>
    <name type="common">Great pond snail</name>
    <name type="synonym">Helix stagnalis</name>
    <dbReference type="NCBI Taxonomy" id="6523"/>
    <lineage>
        <taxon>Eukaryota</taxon>
        <taxon>Metazoa</taxon>
        <taxon>Spiralia</taxon>
        <taxon>Lophotrochozoa</taxon>
        <taxon>Mollusca</taxon>
        <taxon>Gastropoda</taxon>
        <taxon>Heterobranchia</taxon>
        <taxon>Euthyneura</taxon>
        <taxon>Panpulmonata</taxon>
        <taxon>Hygrophila</taxon>
        <taxon>Lymnaeoidea</taxon>
        <taxon>Lymnaeidae</taxon>
        <taxon>Lymnaea</taxon>
    </lineage>
</organism>
<keyword evidence="2" id="KW-1185">Reference proteome</keyword>